<evidence type="ECO:0000313" key="7">
    <source>
        <dbReference type="Proteomes" id="UP001163798"/>
    </source>
</evidence>
<gene>
    <name evidence="6" type="ORF">GGU10DRAFT_402206</name>
</gene>
<dbReference type="GO" id="GO:0005634">
    <property type="term" value="C:nucleus"/>
    <property type="evidence" value="ECO:0007669"/>
    <property type="project" value="UniProtKB-SubCell"/>
</dbReference>
<accession>A0AA38NCJ2</accession>
<evidence type="ECO:0000256" key="2">
    <source>
        <dbReference type="ARBA" id="ARBA00022553"/>
    </source>
</evidence>
<dbReference type="Proteomes" id="UP001163798">
    <property type="component" value="Unassembled WGS sequence"/>
</dbReference>
<name>A0AA38NCJ2_9AGAR</name>
<keyword evidence="3" id="KW-0677">Repeat</keyword>
<keyword evidence="4" id="KW-0040">ANK repeat</keyword>
<keyword evidence="2" id="KW-0597">Phosphoprotein</keyword>
<dbReference type="EMBL" id="MU793385">
    <property type="protein sequence ID" value="KAJ3784231.1"/>
    <property type="molecule type" value="Genomic_DNA"/>
</dbReference>
<dbReference type="PANTHER" id="PTHR15263:SF1">
    <property type="entry name" value="NF-KAPPA-B INHIBITOR-LIKE PROTEIN 1"/>
    <property type="match status" value="1"/>
</dbReference>
<reference evidence="6" key="1">
    <citation type="submission" date="2022-08" db="EMBL/GenBank/DDBJ databases">
        <authorList>
            <consortium name="DOE Joint Genome Institute"/>
            <person name="Min B."/>
            <person name="Riley R."/>
            <person name="Sierra-Patev S."/>
            <person name="Naranjo-Ortiz M."/>
            <person name="Looney B."/>
            <person name="Konkel Z."/>
            <person name="Slot J.C."/>
            <person name="Sakamoto Y."/>
            <person name="Steenwyk J.L."/>
            <person name="Rokas A."/>
            <person name="Carro J."/>
            <person name="Camarero S."/>
            <person name="Ferreira P."/>
            <person name="Molpeceres G."/>
            <person name="Ruiz-Duenas F.J."/>
            <person name="Serrano A."/>
            <person name="Henrissat B."/>
            <person name="Drula E."/>
            <person name="Hughes K.W."/>
            <person name="Mata J.L."/>
            <person name="Ishikawa N.K."/>
            <person name="Vargas-Isla R."/>
            <person name="Ushijima S."/>
            <person name="Smith C.A."/>
            <person name="Ahrendt S."/>
            <person name="Andreopoulos W."/>
            <person name="He G."/>
            <person name="Labutti K."/>
            <person name="Lipzen A."/>
            <person name="Ng V."/>
            <person name="Sandor L."/>
            <person name="Barry K."/>
            <person name="Martinez A.T."/>
            <person name="Xiao Y."/>
            <person name="Gibbons J.G."/>
            <person name="Terashima K."/>
            <person name="Hibbett D.S."/>
            <person name="Grigoriev I.V."/>
        </authorList>
    </citation>
    <scope>NUCLEOTIDE SEQUENCE</scope>
    <source>
        <strain evidence="6">TFB10291</strain>
    </source>
</reference>
<protein>
    <submittedName>
        <fullName evidence="6">Uncharacterized protein</fullName>
    </submittedName>
</protein>
<keyword evidence="7" id="KW-1185">Reference proteome</keyword>
<proteinExistence type="predicted"/>
<comment type="caution">
    <text evidence="6">The sequence shown here is derived from an EMBL/GenBank/DDBJ whole genome shotgun (WGS) entry which is preliminary data.</text>
</comment>
<keyword evidence="5" id="KW-0539">Nucleus</keyword>
<evidence type="ECO:0000256" key="1">
    <source>
        <dbReference type="ARBA" id="ARBA00004123"/>
    </source>
</evidence>
<dbReference type="GO" id="GO:0043124">
    <property type="term" value="P:negative regulation of canonical NF-kappaB signal transduction"/>
    <property type="evidence" value="ECO:0007669"/>
    <property type="project" value="InterPro"/>
</dbReference>
<evidence type="ECO:0000256" key="3">
    <source>
        <dbReference type="ARBA" id="ARBA00022737"/>
    </source>
</evidence>
<dbReference type="AlphaFoldDB" id="A0AA38NCJ2"/>
<evidence type="ECO:0000313" key="6">
    <source>
        <dbReference type="EMBL" id="KAJ3784231.1"/>
    </source>
</evidence>
<dbReference type="PANTHER" id="PTHR15263">
    <property type="entry name" value="I-KAPPA-B-LIKE PROTEIN IKBL"/>
    <property type="match status" value="1"/>
</dbReference>
<evidence type="ECO:0000256" key="5">
    <source>
        <dbReference type="ARBA" id="ARBA00023242"/>
    </source>
</evidence>
<evidence type="ECO:0000256" key="4">
    <source>
        <dbReference type="ARBA" id="ARBA00023043"/>
    </source>
</evidence>
<sequence length="269" mass="30864">MAFEDNERLDSIEILALNASRTFLCTGVEESTQNLASIMITMSSLLWIRCQWTTKNTRSGLGWDCTGNHTLRKSRRKNDSNLNEQLDVLTIHEKAVHAETERLEKLGAAERRSRRQEKENQRLELSRSEYHNRWKLLLSNTSADMPQAEIRFDDIPWPILPAFKKNEISTFLFTSCVPLADPSIDTAIGETISLSSSTSAQRLAEVEMAKARKDRKEKLRETLLCFHPDKFEGRLMSRVRPDEKVKVTEALAIIVRVLNDLMGRSGRQF</sequence>
<organism evidence="6 7">
    <name type="scientific">Lentinula aff. detonsa</name>
    <dbReference type="NCBI Taxonomy" id="2804958"/>
    <lineage>
        <taxon>Eukaryota</taxon>
        <taxon>Fungi</taxon>
        <taxon>Dikarya</taxon>
        <taxon>Basidiomycota</taxon>
        <taxon>Agaricomycotina</taxon>
        <taxon>Agaricomycetes</taxon>
        <taxon>Agaricomycetidae</taxon>
        <taxon>Agaricales</taxon>
        <taxon>Marasmiineae</taxon>
        <taxon>Omphalotaceae</taxon>
        <taxon>Lentinula</taxon>
    </lineage>
</organism>
<comment type="subcellular location">
    <subcellularLocation>
        <location evidence="1">Nucleus</location>
    </subcellularLocation>
</comment>
<dbReference type="InterPro" id="IPR038753">
    <property type="entry name" value="NFKBIL1"/>
</dbReference>